<dbReference type="InterPro" id="IPR006439">
    <property type="entry name" value="HAD-SF_hydro_IA"/>
</dbReference>
<dbReference type="InterPro" id="IPR027417">
    <property type="entry name" value="P-loop_NTPase"/>
</dbReference>
<dbReference type="InterPro" id="IPR023214">
    <property type="entry name" value="HAD_sf"/>
</dbReference>
<comment type="caution">
    <text evidence="1">The sequence shown here is derived from an EMBL/GenBank/DDBJ whole genome shotgun (WGS) entry which is preliminary data.</text>
</comment>
<dbReference type="NCBIfam" id="TIGR01509">
    <property type="entry name" value="HAD-SF-IA-v3"/>
    <property type="match status" value="1"/>
</dbReference>
<protein>
    <recommendedName>
        <fullName evidence="3">Phosphatase</fullName>
    </recommendedName>
</protein>
<dbReference type="InterPro" id="IPR036412">
    <property type="entry name" value="HAD-like_sf"/>
</dbReference>
<gene>
    <name evidence="1" type="ORF">GCM10023082_35380</name>
</gene>
<dbReference type="SUPFAM" id="SSF52540">
    <property type="entry name" value="P-loop containing nucleoside triphosphate hydrolases"/>
    <property type="match status" value="1"/>
</dbReference>
<dbReference type="InterPro" id="IPR051806">
    <property type="entry name" value="HAD-like_SPP"/>
</dbReference>
<dbReference type="SUPFAM" id="SSF56784">
    <property type="entry name" value="HAD-like"/>
    <property type="match status" value="1"/>
</dbReference>
<dbReference type="EMBL" id="BAABEP010000023">
    <property type="protein sequence ID" value="GAA3735150.1"/>
    <property type="molecule type" value="Genomic_DNA"/>
</dbReference>
<name>A0ABP7FAS2_9ACTN</name>
<dbReference type="PANTHER" id="PTHR43481">
    <property type="entry name" value="FRUCTOSE-1-PHOSPHATE PHOSPHATASE"/>
    <property type="match status" value="1"/>
</dbReference>
<evidence type="ECO:0008006" key="3">
    <source>
        <dbReference type="Google" id="ProtNLM"/>
    </source>
</evidence>
<proteinExistence type="predicted"/>
<dbReference type="Proteomes" id="UP001499884">
    <property type="component" value="Unassembled WGS sequence"/>
</dbReference>
<dbReference type="SFLD" id="SFLDS00003">
    <property type="entry name" value="Haloacid_Dehalogenase"/>
    <property type="match status" value="1"/>
</dbReference>
<dbReference type="Gene3D" id="3.40.50.1000">
    <property type="entry name" value="HAD superfamily/HAD-like"/>
    <property type="match status" value="1"/>
</dbReference>
<dbReference type="SFLD" id="SFLDG01129">
    <property type="entry name" value="C1.5:_HAD__Beta-PGM__Phosphata"/>
    <property type="match status" value="1"/>
</dbReference>
<dbReference type="PANTHER" id="PTHR43481:SF4">
    <property type="entry name" value="GLYCEROL-1-PHOSPHATE PHOSPHOHYDROLASE 1-RELATED"/>
    <property type="match status" value="1"/>
</dbReference>
<dbReference type="Gene3D" id="1.10.150.240">
    <property type="entry name" value="Putative phosphatase, domain 2"/>
    <property type="match status" value="1"/>
</dbReference>
<evidence type="ECO:0000313" key="1">
    <source>
        <dbReference type="EMBL" id="GAA3735150.1"/>
    </source>
</evidence>
<dbReference type="Pfam" id="PF00702">
    <property type="entry name" value="Hydrolase"/>
    <property type="match status" value="1"/>
</dbReference>
<evidence type="ECO:0000313" key="2">
    <source>
        <dbReference type="Proteomes" id="UP001499884"/>
    </source>
</evidence>
<dbReference type="Pfam" id="PF13671">
    <property type="entry name" value="AAA_33"/>
    <property type="match status" value="1"/>
</dbReference>
<keyword evidence="2" id="KW-1185">Reference proteome</keyword>
<dbReference type="InterPro" id="IPR023198">
    <property type="entry name" value="PGP-like_dom2"/>
</dbReference>
<reference evidence="2" key="1">
    <citation type="journal article" date="2019" name="Int. J. Syst. Evol. Microbiol.">
        <title>The Global Catalogue of Microorganisms (GCM) 10K type strain sequencing project: providing services to taxonomists for standard genome sequencing and annotation.</title>
        <authorList>
            <consortium name="The Broad Institute Genomics Platform"/>
            <consortium name="The Broad Institute Genome Sequencing Center for Infectious Disease"/>
            <person name="Wu L."/>
            <person name="Ma J."/>
        </authorList>
    </citation>
    <scope>NUCLEOTIDE SEQUENCE [LARGE SCALE GENOMIC DNA]</scope>
    <source>
        <strain evidence="2">JCM 30846</strain>
    </source>
</reference>
<organism evidence="1 2">
    <name type="scientific">Streptomyces tremellae</name>
    <dbReference type="NCBI Taxonomy" id="1124239"/>
    <lineage>
        <taxon>Bacteria</taxon>
        <taxon>Bacillati</taxon>
        <taxon>Actinomycetota</taxon>
        <taxon>Actinomycetes</taxon>
        <taxon>Kitasatosporales</taxon>
        <taxon>Streptomycetaceae</taxon>
        <taxon>Streptomyces</taxon>
    </lineage>
</organism>
<sequence length="402" mass="42090">MIGVSGVAGSGKSTLGRALAEALRLPLLDLDTLTTTLLERLPDESFGERWLAHPRAADIRAARYAALRATASDVVATAGSAVLVAPFTAELTGGPEWTALTRAVAPAALRMVHLKGDPELFARRRAGRAAGRDAYRPDAAAPPAPAVPHLPVDAELSPDQQRFRVLRALGHRLPQDPDAALFARTFDAVLFDLDGVLADSTASVLRSWDRFTRERGLPTAVVEHNHGRPARVLMEQLVPPEQVADGLRRIEELEVRDASTVDQVPGARALTEALPPHRYAIATSGSLAVASARLDAAGLAAPRVFVTADVVGRAKPDPEPYLRAAAGLGFAPERCVVVEDAPAGVTAARAAGCAVVGVLGTVPPEELDGADVVVDGLDRLRVVTADGGLRLSPVEAPGPCGH</sequence>
<dbReference type="Gene3D" id="3.40.50.300">
    <property type="entry name" value="P-loop containing nucleotide triphosphate hydrolases"/>
    <property type="match status" value="1"/>
</dbReference>
<accession>A0ABP7FAS2</accession>